<comment type="caution">
    <text evidence="2">The sequence shown here is derived from an EMBL/GenBank/DDBJ whole genome shotgun (WGS) entry which is preliminary data.</text>
</comment>
<sequence length="100" mass="10847">MAEMKTDAAALAQEAGNFERISSDLKTQIDQIESTAGSLQGQWRGVAGQAAQAAVVRFQEAANKQKAELDEISTNIRQAGVQYQRADEEQQQALSSQMGF</sequence>
<comment type="similarity">
    <text evidence="1">Belongs to the WXG100 family.</text>
</comment>
<dbReference type="Gene3D" id="1.10.287.1060">
    <property type="entry name" value="ESAT-6-like"/>
    <property type="match status" value="1"/>
</dbReference>
<reference evidence="2 3" key="1">
    <citation type="submission" date="2015-10" db="EMBL/GenBank/DDBJ databases">
        <title>Mycobacterium gordonae draft genome assembly.</title>
        <authorList>
            <person name="Ustinova V."/>
            <person name="Smirnova T."/>
            <person name="Blagodatskikh K."/>
            <person name="Varlamov D."/>
            <person name="Larionova E."/>
            <person name="Chernousova L."/>
        </authorList>
    </citation>
    <scope>NUCLEOTIDE SEQUENCE [LARGE SCALE GENOMIC DNA]</scope>
    <source>
        <strain evidence="2 3">CTRI 14-8773</strain>
    </source>
</reference>
<evidence type="ECO:0000313" key="3">
    <source>
        <dbReference type="Proteomes" id="UP000051677"/>
    </source>
</evidence>
<dbReference type="AlphaFoldDB" id="A0A0Q2RKC3"/>
<dbReference type="EMBL" id="LKTM01000364">
    <property type="protein sequence ID" value="KQH75883.1"/>
    <property type="molecule type" value="Genomic_DNA"/>
</dbReference>
<proteinExistence type="inferred from homology"/>
<dbReference type="InterPro" id="IPR036689">
    <property type="entry name" value="ESAT-6-like_sf"/>
</dbReference>
<dbReference type="NCBIfam" id="TIGR03930">
    <property type="entry name" value="WXG100_ESAT6"/>
    <property type="match status" value="1"/>
</dbReference>
<name>A0A0Q2RKC3_MYCGO</name>
<dbReference type="Pfam" id="PF06013">
    <property type="entry name" value="WXG100"/>
    <property type="match status" value="1"/>
</dbReference>
<dbReference type="OrthoDB" id="4640046at2"/>
<dbReference type="STRING" id="1778.A9W97_10625"/>
<dbReference type="InterPro" id="IPR010310">
    <property type="entry name" value="T7SS_ESAT-6-like"/>
</dbReference>
<evidence type="ECO:0000313" key="2">
    <source>
        <dbReference type="EMBL" id="KQH75883.1"/>
    </source>
</evidence>
<dbReference type="SUPFAM" id="SSF140453">
    <property type="entry name" value="EsxAB dimer-like"/>
    <property type="match status" value="1"/>
</dbReference>
<protein>
    <recommendedName>
        <fullName evidence="1">ESAT-6-like protein</fullName>
    </recommendedName>
</protein>
<dbReference type="RefSeq" id="WP_055581190.1">
    <property type="nucleotide sequence ID" value="NZ_LKTM01000364.1"/>
</dbReference>
<evidence type="ECO:0000256" key="1">
    <source>
        <dbReference type="RuleBase" id="RU362001"/>
    </source>
</evidence>
<gene>
    <name evidence="2" type="ORF">AO501_13500</name>
</gene>
<organism evidence="2 3">
    <name type="scientific">Mycobacterium gordonae</name>
    <dbReference type="NCBI Taxonomy" id="1778"/>
    <lineage>
        <taxon>Bacteria</taxon>
        <taxon>Bacillati</taxon>
        <taxon>Actinomycetota</taxon>
        <taxon>Actinomycetes</taxon>
        <taxon>Mycobacteriales</taxon>
        <taxon>Mycobacteriaceae</taxon>
        <taxon>Mycobacterium</taxon>
    </lineage>
</organism>
<accession>A0A0Q2RKC3</accession>
<dbReference type="Proteomes" id="UP000051677">
    <property type="component" value="Unassembled WGS sequence"/>
</dbReference>